<dbReference type="Pfam" id="PF20510">
    <property type="entry name" value="HgmA_N"/>
    <property type="match status" value="1"/>
</dbReference>
<evidence type="ECO:0000256" key="1">
    <source>
        <dbReference type="ARBA" id="ARBA00001962"/>
    </source>
</evidence>
<feature type="binding site" evidence="11">
    <location>
        <position position="368"/>
    </location>
    <ligand>
        <name>homogentisate</name>
        <dbReference type="ChEBI" id="CHEBI:16169"/>
    </ligand>
</feature>
<keyword evidence="8" id="KW-0585">Phenylalanine catabolism</keyword>
<keyword evidence="6 14" id="KW-0560">Oxidoreductase</keyword>
<dbReference type="EMBL" id="CP051180">
    <property type="protein sequence ID" value="QIZ76699.1"/>
    <property type="molecule type" value="Genomic_DNA"/>
</dbReference>
<feature type="binding site" evidence="11">
    <location>
        <position position="332"/>
    </location>
    <ligand>
        <name>Fe cation</name>
        <dbReference type="ChEBI" id="CHEBI:24875"/>
    </ligand>
</feature>
<sequence>MSHHQFNYLTGFGNEHQTEALPGALPQGQFSPQRCPYDLYAEQLSSTAFTAPRSANRRTWTYRIRPSVAQAANYRPLSLPLLETAPIATSTPPDPMRWDPLPMPTKATSFIEGLVTIAVNGSAESQHGLAIHYYRANRSMNSQLFNCADGELLLVPQLGELQLDTELGQLSLAAGEIAVIPRGIKFRVQLLGAEARGYLCENYGAALELPERGPVGANGYANDRDFLYPTAWFEDVESEHQLITKFCGLCYHSKLSYSPFDVVAWTGNSAPYKYDLARFNVINTVSFDHPDPSIFTVLTSPSETNGWANLDFVIFPPRWMVAENSFRPPWYHRNVMSEFMGLIEGSYDAKQHGFSPGGMSLHNCMTPHGPEAEVFAKASTMDLAPQRYQDTMAFMFESRYVIKPTTTALHATERQLNYANCWQNIEKLFKDSQ</sequence>
<keyword evidence="5 14" id="KW-0223">Dioxygenase</keyword>
<evidence type="ECO:0000256" key="6">
    <source>
        <dbReference type="ARBA" id="ARBA00023002"/>
    </source>
</evidence>
<evidence type="ECO:0000256" key="11">
    <source>
        <dbReference type="PIRSR" id="PIRSR605708-2"/>
    </source>
</evidence>
<feature type="active site" description="Proton acceptor" evidence="10">
    <location>
        <position position="289"/>
    </location>
</feature>
<dbReference type="Pfam" id="PF04209">
    <property type="entry name" value="HgmA_C"/>
    <property type="match status" value="1"/>
</dbReference>
<feature type="binding site" evidence="11">
    <location>
        <position position="368"/>
    </location>
    <ligand>
        <name>Fe cation</name>
        <dbReference type="ChEBI" id="CHEBI:24875"/>
    </ligand>
</feature>
<dbReference type="FunFam" id="2.60.120.10:FF:000034">
    <property type="entry name" value="Homogentisate 1,2-dioxygenase"/>
    <property type="match status" value="1"/>
</dbReference>
<evidence type="ECO:0000259" key="12">
    <source>
        <dbReference type="Pfam" id="PF04209"/>
    </source>
</evidence>
<dbReference type="EC" id="1.13.11.5" evidence="9"/>
<feature type="domain" description="Homogentisate 1,2-dioxygenase C-terminal" evidence="12">
    <location>
        <begin position="278"/>
        <end position="427"/>
    </location>
</feature>
<dbReference type="NCBIfam" id="TIGR01015">
    <property type="entry name" value="hmgA"/>
    <property type="match status" value="1"/>
</dbReference>
<accession>A0A6H1UDJ9</accession>
<dbReference type="GO" id="GO:0005737">
    <property type="term" value="C:cytoplasm"/>
    <property type="evidence" value="ECO:0007669"/>
    <property type="project" value="TreeGrafter"/>
</dbReference>
<comment type="similarity">
    <text evidence="2">Belongs to the homogentisate dioxygenase family.</text>
</comment>
<keyword evidence="3 11" id="KW-0479">Metal-binding</keyword>
<dbReference type="KEGG" id="fes:HER31_07335"/>
<feature type="domain" description="Homogentisate 1,2-dioxygenase N-terminal" evidence="13">
    <location>
        <begin position="7"/>
        <end position="276"/>
    </location>
</feature>
<evidence type="ECO:0000256" key="7">
    <source>
        <dbReference type="ARBA" id="ARBA00023004"/>
    </source>
</evidence>
<dbReference type="GO" id="GO:0004411">
    <property type="term" value="F:homogentisate 1,2-dioxygenase activity"/>
    <property type="evidence" value="ECO:0007669"/>
    <property type="project" value="UniProtKB-UniRule"/>
</dbReference>
<keyword evidence="15" id="KW-1185">Reference proteome</keyword>
<evidence type="ECO:0000256" key="2">
    <source>
        <dbReference type="ARBA" id="ARBA00007757"/>
    </source>
</evidence>
<evidence type="ECO:0000256" key="9">
    <source>
        <dbReference type="NCBIfam" id="TIGR01015"/>
    </source>
</evidence>
<dbReference type="Proteomes" id="UP000501602">
    <property type="component" value="Chromosome"/>
</dbReference>
<dbReference type="InterPro" id="IPR005708">
    <property type="entry name" value="Homogentis_dOase"/>
</dbReference>
<evidence type="ECO:0000256" key="4">
    <source>
        <dbReference type="ARBA" id="ARBA00022878"/>
    </source>
</evidence>
<dbReference type="InterPro" id="IPR046452">
    <property type="entry name" value="HgmA_N"/>
</dbReference>
<gene>
    <name evidence="14" type="ORF">HER31_07335</name>
</gene>
<evidence type="ECO:0000256" key="5">
    <source>
        <dbReference type="ARBA" id="ARBA00022964"/>
    </source>
</evidence>
<dbReference type="InterPro" id="IPR014710">
    <property type="entry name" value="RmlC-like_jellyroll"/>
</dbReference>
<keyword evidence="7 11" id="KW-0408">Iron</keyword>
<dbReference type="AlphaFoldDB" id="A0A6H1UDJ9"/>
<organism evidence="14 15">
    <name type="scientific">Ferrimonas lipolytica</name>
    <dbReference type="NCBI Taxonomy" id="2724191"/>
    <lineage>
        <taxon>Bacteria</taxon>
        <taxon>Pseudomonadati</taxon>
        <taxon>Pseudomonadota</taxon>
        <taxon>Gammaproteobacteria</taxon>
        <taxon>Alteromonadales</taxon>
        <taxon>Ferrimonadaceae</taxon>
        <taxon>Ferrimonas</taxon>
    </lineage>
</organism>
<dbReference type="GO" id="GO:0046872">
    <property type="term" value="F:metal ion binding"/>
    <property type="evidence" value="ECO:0007669"/>
    <property type="project" value="UniProtKB-KW"/>
</dbReference>
<dbReference type="InterPro" id="IPR046451">
    <property type="entry name" value="HgmA_C"/>
</dbReference>
<dbReference type="Gene3D" id="2.60.120.10">
    <property type="entry name" value="Jelly Rolls"/>
    <property type="match status" value="1"/>
</dbReference>
<comment type="cofactor">
    <cofactor evidence="1 11">
        <name>Fe cation</name>
        <dbReference type="ChEBI" id="CHEBI:24875"/>
    </cofactor>
</comment>
<dbReference type="PANTHER" id="PTHR11056">
    <property type="entry name" value="HOMOGENTISATE 1,2-DIOXYGENASE"/>
    <property type="match status" value="1"/>
</dbReference>
<dbReference type="GO" id="GO:0006572">
    <property type="term" value="P:L-tyrosine catabolic process"/>
    <property type="evidence" value="ECO:0007669"/>
    <property type="project" value="UniProtKB-UniRule"/>
</dbReference>
<evidence type="ECO:0000256" key="8">
    <source>
        <dbReference type="ARBA" id="ARBA00023232"/>
    </source>
</evidence>
<dbReference type="PANTHER" id="PTHR11056:SF0">
    <property type="entry name" value="HOMOGENTISATE 1,2-DIOXYGENASE"/>
    <property type="match status" value="1"/>
</dbReference>
<protein>
    <recommendedName>
        <fullName evidence="9">Homogentisate 1,2-dioxygenase</fullName>
        <ecNumber evidence="9">1.13.11.5</ecNumber>
    </recommendedName>
</protein>
<proteinExistence type="inferred from homology"/>
<evidence type="ECO:0000256" key="3">
    <source>
        <dbReference type="ARBA" id="ARBA00022723"/>
    </source>
</evidence>
<feature type="binding site" evidence="11">
    <location>
        <position position="338"/>
    </location>
    <ligand>
        <name>Fe cation</name>
        <dbReference type="ChEBI" id="CHEBI:24875"/>
    </ligand>
</feature>
<keyword evidence="4" id="KW-0828">Tyrosine catabolism</keyword>
<evidence type="ECO:0000313" key="15">
    <source>
        <dbReference type="Proteomes" id="UP000501602"/>
    </source>
</evidence>
<dbReference type="GO" id="GO:0006559">
    <property type="term" value="P:L-phenylalanine catabolic process"/>
    <property type="evidence" value="ECO:0007669"/>
    <property type="project" value="UniProtKB-UniRule"/>
</dbReference>
<dbReference type="RefSeq" id="WP_168659960.1">
    <property type="nucleotide sequence ID" value="NZ_CP051180.1"/>
</dbReference>
<evidence type="ECO:0000313" key="14">
    <source>
        <dbReference type="EMBL" id="QIZ76699.1"/>
    </source>
</evidence>
<reference evidence="14 15" key="1">
    <citation type="submission" date="2020-04" db="EMBL/GenBank/DDBJ databases">
        <title>Ferrimonas sp. S7 isolated from sea water.</title>
        <authorList>
            <person name="Bae S.S."/>
            <person name="Baek K."/>
        </authorList>
    </citation>
    <scope>NUCLEOTIDE SEQUENCE [LARGE SCALE GENOMIC DNA]</scope>
    <source>
        <strain evidence="14 15">S7</strain>
    </source>
</reference>
<dbReference type="CDD" id="cd07000">
    <property type="entry name" value="cupin_HGO_N"/>
    <property type="match status" value="1"/>
</dbReference>
<feature type="binding site" evidence="11">
    <location>
        <position position="347"/>
    </location>
    <ligand>
        <name>homogentisate</name>
        <dbReference type="ChEBI" id="CHEBI:16169"/>
    </ligand>
</feature>
<name>A0A6H1UDJ9_9GAMM</name>
<dbReference type="SUPFAM" id="SSF51182">
    <property type="entry name" value="RmlC-like cupins"/>
    <property type="match status" value="1"/>
</dbReference>
<evidence type="ECO:0000256" key="10">
    <source>
        <dbReference type="PIRSR" id="PIRSR605708-1"/>
    </source>
</evidence>
<evidence type="ECO:0000259" key="13">
    <source>
        <dbReference type="Pfam" id="PF20510"/>
    </source>
</evidence>
<dbReference type="InterPro" id="IPR011051">
    <property type="entry name" value="RmlC_Cupin_sf"/>
</dbReference>